<reference evidence="2" key="1">
    <citation type="submission" date="2018-05" db="EMBL/GenBank/DDBJ databases">
        <title>Draft genome of Mucuna pruriens seed.</title>
        <authorList>
            <person name="Nnadi N.E."/>
            <person name="Vos R."/>
            <person name="Hasami M.H."/>
            <person name="Devisetty U.K."/>
            <person name="Aguiy J.C."/>
        </authorList>
    </citation>
    <scope>NUCLEOTIDE SEQUENCE [LARGE SCALE GENOMIC DNA]</scope>
    <source>
        <strain evidence="2">JCA_2017</strain>
    </source>
</reference>
<accession>A0A371F4M3</accession>
<protein>
    <submittedName>
        <fullName evidence="2">Uncharacterized protein</fullName>
    </submittedName>
</protein>
<gene>
    <name evidence="2" type="ORF">CR513_47167</name>
</gene>
<dbReference type="AlphaFoldDB" id="A0A371F4M3"/>
<name>A0A371F4M3_MUCPR</name>
<sequence>KGKRKSLKGTRVSRRGVIPPKAKRKWEHLLPLFPPNEVSLSVLSAWGKSLLPPKCPNRRTMVLRENGEVKSESSQEDTSSSSIGESSSEGFHYEGDLLMVRRIMRNLIEKETESQRKTIFHYRCLLCSLIIDGVSRVNVASLRLVEKLALPHPRAYNEKGKLVVYKQVSLTITLGSYKDDILCDVVPMEVTYILLGRL</sequence>
<evidence type="ECO:0000313" key="2">
    <source>
        <dbReference type="EMBL" id="RDX73254.1"/>
    </source>
</evidence>
<feature type="compositionally biased region" description="Low complexity" evidence="1">
    <location>
        <begin position="76"/>
        <end position="89"/>
    </location>
</feature>
<dbReference type="PANTHER" id="PTHR35046:SF9">
    <property type="entry name" value="RNA-DIRECTED DNA POLYMERASE"/>
    <property type="match status" value="1"/>
</dbReference>
<evidence type="ECO:0000313" key="3">
    <source>
        <dbReference type="Proteomes" id="UP000257109"/>
    </source>
</evidence>
<feature type="region of interest" description="Disordered" evidence="1">
    <location>
        <begin position="63"/>
        <end position="89"/>
    </location>
</feature>
<dbReference type="PANTHER" id="PTHR35046">
    <property type="entry name" value="ZINC KNUCKLE (CCHC-TYPE) FAMILY PROTEIN"/>
    <property type="match status" value="1"/>
</dbReference>
<organism evidence="2 3">
    <name type="scientific">Mucuna pruriens</name>
    <name type="common">Velvet bean</name>
    <name type="synonym">Dolichos pruriens</name>
    <dbReference type="NCBI Taxonomy" id="157652"/>
    <lineage>
        <taxon>Eukaryota</taxon>
        <taxon>Viridiplantae</taxon>
        <taxon>Streptophyta</taxon>
        <taxon>Embryophyta</taxon>
        <taxon>Tracheophyta</taxon>
        <taxon>Spermatophyta</taxon>
        <taxon>Magnoliopsida</taxon>
        <taxon>eudicotyledons</taxon>
        <taxon>Gunneridae</taxon>
        <taxon>Pentapetalae</taxon>
        <taxon>rosids</taxon>
        <taxon>fabids</taxon>
        <taxon>Fabales</taxon>
        <taxon>Fabaceae</taxon>
        <taxon>Papilionoideae</taxon>
        <taxon>50 kb inversion clade</taxon>
        <taxon>NPAAA clade</taxon>
        <taxon>indigoferoid/millettioid clade</taxon>
        <taxon>Phaseoleae</taxon>
        <taxon>Mucuna</taxon>
    </lineage>
</organism>
<evidence type="ECO:0000256" key="1">
    <source>
        <dbReference type="SAM" id="MobiDB-lite"/>
    </source>
</evidence>
<keyword evidence="3" id="KW-1185">Reference proteome</keyword>
<proteinExistence type="predicted"/>
<comment type="caution">
    <text evidence="2">The sequence shown here is derived from an EMBL/GenBank/DDBJ whole genome shotgun (WGS) entry which is preliminary data.</text>
</comment>
<feature type="non-terminal residue" evidence="2">
    <location>
        <position position="1"/>
    </location>
</feature>
<dbReference type="Proteomes" id="UP000257109">
    <property type="component" value="Unassembled WGS sequence"/>
</dbReference>
<dbReference type="EMBL" id="QJKJ01010587">
    <property type="protein sequence ID" value="RDX73254.1"/>
    <property type="molecule type" value="Genomic_DNA"/>
</dbReference>
<dbReference type="OrthoDB" id="1747743at2759"/>